<sequence>MHNIAKILRLKNGDLPPHRAARRSPSAGHLPYAHSDALRVMNKPVLPLTYEQLDHWIESLQPALLAERFTMAIGILRGGAPLALMVSHAAGTPVAFLRYDRQSRTVAWDSTLPIPPAGSKVLLCEDIAGRGFTLTDCIAFLQQHGLDVRTLTAAVDDLSRMQPDYAIDARGYFALFPWERQAYTERYREDWERVEAGTAPAMADDHEYATYAIDLDGILLPDVPLARYDEDLAAALAERDALLPFEVLPGIDLQRVRTIITGRPELDRARTEAWLARHGFGHMQLVMRTPGTHDESAAGAAAHKAAAALRGGVTHFVESDPVQALLIAQQAPLLRVIWWDALTQTGMLVGARAWT</sequence>
<reference evidence="2 3" key="1">
    <citation type="submission" date="2021-02" db="EMBL/GenBank/DDBJ databases">
        <authorList>
            <person name="Vanwijnsberghe S."/>
        </authorList>
    </citation>
    <scope>NUCLEOTIDE SEQUENCE [LARGE SCALE GENOMIC DNA]</scope>
    <source>
        <strain evidence="2 3">R-69776</strain>
    </source>
</reference>
<feature type="domain" description="Phosphoribosyltransferase" evidence="1">
    <location>
        <begin position="67"/>
        <end position="171"/>
    </location>
</feature>
<dbReference type="InterPro" id="IPR000836">
    <property type="entry name" value="PRTase_dom"/>
</dbReference>
<gene>
    <name evidence="2" type="ORF">R69776_03078</name>
</gene>
<organism evidence="2 3">
    <name type="scientific">Paraburkholderia nemoris</name>
    <dbReference type="NCBI Taxonomy" id="2793076"/>
    <lineage>
        <taxon>Bacteria</taxon>
        <taxon>Pseudomonadati</taxon>
        <taxon>Pseudomonadota</taxon>
        <taxon>Betaproteobacteria</taxon>
        <taxon>Burkholderiales</taxon>
        <taxon>Burkholderiaceae</taxon>
        <taxon>Paraburkholderia</taxon>
    </lineage>
</organism>
<dbReference type="EMBL" id="CAJNBH010000008">
    <property type="protein sequence ID" value="CAE6754434.1"/>
    <property type="molecule type" value="Genomic_DNA"/>
</dbReference>
<dbReference type="SUPFAM" id="SSF53271">
    <property type="entry name" value="PRTase-like"/>
    <property type="match status" value="1"/>
</dbReference>
<accession>A0ABM8RI31</accession>
<dbReference type="Pfam" id="PF00156">
    <property type="entry name" value="Pribosyltran"/>
    <property type="match status" value="1"/>
</dbReference>
<evidence type="ECO:0000259" key="1">
    <source>
        <dbReference type="Pfam" id="PF00156"/>
    </source>
</evidence>
<protein>
    <recommendedName>
        <fullName evidence="1">Phosphoribosyltransferase domain-containing protein</fullName>
    </recommendedName>
</protein>
<dbReference type="Proteomes" id="UP000673821">
    <property type="component" value="Unassembled WGS sequence"/>
</dbReference>
<proteinExistence type="predicted"/>
<evidence type="ECO:0000313" key="3">
    <source>
        <dbReference type="Proteomes" id="UP000673821"/>
    </source>
</evidence>
<dbReference type="CDD" id="cd06223">
    <property type="entry name" value="PRTases_typeI"/>
    <property type="match status" value="1"/>
</dbReference>
<keyword evidence="3" id="KW-1185">Reference proteome</keyword>
<name>A0ABM8RI31_9BURK</name>
<comment type="caution">
    <text evidence="2">The sequence shown here is derived from an EMBL/GenBank/DDBJ whole genome shotgun (WGS) entry which is preliminary data.</text>
</comment>
<evidence type="ECO:0000313" key="2">
    <source>
        <dbReference type="EMBL" id="CAE6754434.1"/>
    </source>
</evidence>
<dbReference type="InterPro" id="IPR029057">
    <property type="entry name" value="PRTase-like"/>
</dbReference>
<dbReference type="Gene3D" id="3.40.50.2020">
    <property type="match status" value="1"/>
</dbReference>